<evidence type="ECO:0000313" key="2">
    <source>
        <dbReference type="EMBL" id="CAE2297501.1"/>
    </source>
</evidence>
<sequence>MIRVLKGESGKEEVAISRGSIRIGRDSACDLVLPWDGISRIHCKLGFRHGSNGRLVLWLCSHEGLKGTPTGNGTFVNGRRVIESELNNGDKIEFGRGSNARIGGALREEDKMYVLQVTQLPTPPRSQGRLREPVEAGLNFNEWRTRAIPIHTEKENRMTIEASDRDGEVAERALNKIKFFDRKLLPSEGTLQAEMGLVATNPRKSYKQDIRPEEKELAGYTSGYGYISKTLTESNDKHGRRRDREEKMIRWCRIDGVAHVVRCISGIIS</sequence>
<evidence type="ECO:0000259" key="1">
    <source>
        <dbReference type="PROSITE" id="PS50006"/>
    </source>
</evidence>
<proteinExistence type="predicted"/>
<gene>
    <name evidence="2" type="ORF">GTHE00462_LOCUS14188</name>
    <name evidence="3" type="ORF">GTHE00462_LOCUS14189</name>
</gene>
<dbReference type="CDD" id="cd00060">
    <property type="entry name" value="FHA"/>
    <property type="match status" value="1"/>
</dbReference>
<evidence type="ECO:0000313" key="3">
    <source>
        <dbReference type="EMBL" id="CAE2297504.1"/>
    </source>
</evidence>
<protein>
    <recommendedName>
        <fullName evidence="1">FHA domain-containing protein</fullName>
    </recommendedName>
</protein>
<dbReference type="InterPro" id="IPR008984">
    <property type="entry name" value="SMAD_FHA_dom_sf"/>
</dbReference>
<dbReference type="EMBL" id="HBKN01017995">
    <property type="protein sequence ID" value="CAE2297501.1"/>
    <property type="molecule type" value="Transcribed_RNA"/>
</dbReference>
<dbReference type="AlphaFoldDB" id="A0A6U5ZLS5"/>
<dbReference type="Pfam" id="PF00498">
    <property type="entry name" value="FHA"/>
    <property type="match status" value="1"/>
</dbReference>
<feature type="domain" description="FHA" evidence="1">
    <location>
        <begin position="21"/>
        <end position="81"/>
    </location>
</feature>
<dbReference type="EMBL" id="HBKN01017996">
    <property type="protein sequence ID" value="CAE2297504.1"/>
    <property type="molecule type" value="Transcribed_RNA"/>
</dbReference>
<dbReference type="SMART" id="SM00240">
    <property type="entry name" value="FHA"/>
    <property type="match status" value="1"/>
</dbReference>
<dbReference type="PROSITE" id="PS50006">
    <property type="entry name" value="FHA_DOMAIN"/>
    <property type="match status" value="1"/>
</dbReference>
<organism evidence="3">
    <name type="scientific">Guillardia theta</name>
    <name type="common">Cryptophyte</name>
    <name type="synonym">Cryptomonas phi</name>
    <dbReference type="NCBI Taxonomy" id="55529"/>
    <lineage>
        <taxon>Eukaryota</taxon>
        <taxon>Cryptophyceae</taxon>
        <taxon>Pyrenomonadales</taxon>
        <taxon>Geminigeraceae</taxon>
        <taxon>Guillardia</taxon>
    </lineage>
</organism>
<dbReference type="Gene3D" id="2.60.200.20">
    <property type="match status" value="1"/>
</dbReference>
<accession>A0A6U5ZLS5</accession>
<dbReference type="SUPFAM" id="SSF49879">
    <property type="entry name" value="SMAD/FHA domain"/>
    <property type="match status" value="1"/>
</dbReference>
<dbReference type="InterPro" id="IPR000253">
    <property type="entry name" value="FHA_dom"/>
</dbReference>
<name>A0A6U5ZLS5_GUITH</name>
<reference evidence="3" key="1">
    <citation type="submission" date="2021-01" db="EMBL/GenBank/DDBJ databases">
        <authorList>
            <person name="Corre E."/>
            <person name="Pelletier E."/>
            <person name="Niang G."/>
            <person name="Scheremetjew M."/>
            <person name="Finn R."/>
            <person name="Kale V."/>
            <person name="Holt S."/>
            <person name="Cochrane G."/>
            <person name="Meng A."/>
            <person name="Brown T."/>
            <person name="Cohen L."/>
        </authorList>
    </citation>
    <scope>NUCLEOTIDE SEQUENCE</scope>
    <source>
        <strain evidence="3">CCMP 2712</strain>
    </source>
</reference>